<evidence type="ECO:0000256" key="3">
    <source>
        <dbReference type="ARBA" id="ARBA00022630"/>
    </source>
</evidence>
<dbReference type="AlphaFoldDB" id="A0A858ZWW2"/>
<dbReference type="Gene3D" id="2.40.110.10">
    <property type="entry name" value="Butyryl-CoA Dehydrogenase, subunit A, domain 2"/>
    <property type="match status" value="1"/>
</dbReference>
<dbReference type="PANTHER" id="PTHR43884">
    <property type="entry name" value="ACYL-COA DEHYDROGENASE"/>
    <property type="match status" value="1"/>
</dbReference>
<dbReference type="RefSeq" id="WP_013721641.1">
    <property type="nucleotide sequence ID" value="NZ_CP051298.1"/>
</dbReference>
<keyword evidence="3" id="KW-0285">Flavoprotein</keyword>
<dbReference type="InterPro" id="IPR046373">
    <property type="entry name" value="Acyl-CoA_Oxase/DH_mid-dom_sf"/>
</dbReference>
<dbReference type="Pfam" id="PF02770">
    <property type="entry name" value="Acyl-CoA_dh_M"/>
    <property type="match status" value="1"/>
</dbReference>
<dbReference type="GO" id="GO:0050660">
    <property type="term" value="F:flavin adenine dinucleotide binding"/>
    <property type="evidence" value="ECO:0007669"/>
    <property type="project" value="InterPro"/>
</dbReference>
<dbReference type="SUPFAM" id="SSF56645">
    <property type="entry name" value="Acyl-CoA dehydrogenase NM domain-like"/>
    <property type="match status" value="1"/>
</dbReference>
<dbReference type="InterPro" id="IPR037069">
    <property type="entry name" value="AcylCoA_DH/ox_N_sf"/>
</dbReference>
<reference evidence="9 10" key="1">
    <citation type="submission" date="2020-05" db="EMBL/GenBank/DDBJ databases">
        <title>Complete genome sequence of Alicycliphilus denitrificans DP3.</title>
        <authorList>
            <person name="Chen X."/>
        </authorList>
    </citation>
    <scope>NUCLEOTIDE SEQUENCE [LARGE SCALE GENOMIC DNA]</scope>
    <source>
        <strain evidence="9 10">DP3</strain>
    </source>
</reference>
<evidence type="ECO:0000256" key="1">
    <source>
        <dbReference type="ARBA" id="ARBA00001974"/>
    </source>
</evidence>
<evidence type="ECO:0000259" key="7">
    <source>
        <dbReference type="Pfam" id="PF02770"/>
    </source>
</evidence>
<name>A0A858ZWW2_9BURK</name>
<dbReference type="SUPFAM" id="SSF47203">
    <property type="entry name" value="Acyl-CoA dehydrogenase C-terminal domain-like"/>
    <property type="match status" value="1"/>
</dbReference>
<gene>
    <name evidence="9" type="ORF">HF896_16415</name>
</gene>
<dbReference type="PANTHER" id="PTHR43884:SF25">
    <property type="entry name" value="ACYL-COA DEHYDROGENASE YDBM-RELATED"/>
    <property type="match status" value="1"/>
</dbReference>
<protein>
    <submittedName>
        <fullName evidence="9">Acyl-CoA dehydrogenase</fullName>
    </submittedName>
</protein>
<dbReference type="GO" id="GO:0003995">
    <property type="term" value="F:acyl-CoA dehydrogenase activity"/>
    <property type="evidence" value="ECO:0007669"/>
    <property type="project" value="InterPro"/>
</dbReference>
<dbReference type="EMBL" id="CP051298">
    <property type="protein sequence ID" value="QKD45092.1"/>
    <property type="molecule type" value="Genomic_DNA"/>
</dbReference>
<comment type="similarity">
    <text evidence="2">Belongs to the acyl-CoA dehydrogenase family.</text>
</comment>
<dbReference type="InterPro" id="IPR013786">
    <property type="entry name" value="AcylCoA_DH/ox_N"/>
</dbReference>
<keyword evidence="4" id="KW-0274">FAD</keyword>
<proteinExistence type="inferred from homology"/>
<dbReference type="PROSITE" id="PS00073">
    <property type="entry name" value="ACYL_COA_DH_2"/>
    <property type="match status" value="1"/>
</dbReference>
<dbReference type="Pfam" id="PF00441">
    <property type="entry name" value="Acyl-CoA_dh_1"/>
    <property type="match status" value="1"/>
</dbReference>
<evidence type="ECO:0000313" key="9">
    <source>
        <dbReference type="EMBL" id="QKD45092.1"/>
    </source>
</evidence>
<sequence length="549" mass="57896">MMPAIVSPLLARTRALFGGAVTALARECAEGDKLDARKLDAQQFASYEIAWAAADLLAAETLAGARLNALDAKLAGVFVAEALGAVLRRLEPLLLDLRLDLQLGELHALAASGELAQFRREAASAAVQAQAGAAVAAGDGELGDVPLDAGIVMARDGFRRFAAEAVAPLAERIHREDQIVPESLLQPLREMGVFGLSIPEAYGGTAPGSHDDTQMMVAVTEALSEGSLGAAGSLITRPEILARALLAGGTEAQKRRWLPALAVGEPLCAIAMTEPDFGSDVAGLQLKATRAEGGWLLNGAKTWCTFAGKAGVLMVVARTDPDKAAGHRGLSLLLVEKPAFEGHEFAVAQEGGGTLHGRAIPTIGYRGMHSFDLVFENFFVPDENLVGGDAGLGKGFYFTMTGMMGGRMQTAGRALGVMRAAVRAAIRYAGDRQVFGAPLVSYQLTQVKIAAMAARFVACRWLAYDVARLLDAGGGRMEASLVKLLACRSAELVTREALQIHGGMGYAEETAVSRYFVDARVLSIFEGAEETLALKVIARSLLEQALEKR</sequence>
<comment type="cofactor">
    <cofactor evidence="1">
        <name>FAD</name>
        <dbReference type="ChEBI" id="CHEBI:57692"/>
    </cofactor>
</comment>
<dbReference type="Pfam" id="PF02771">
    <property type="entry name" value="Acyl-CoA_dh_N"/>
    <property type="match status" value="1"/>
</dbReference>
<accession>A0A858ZWW2</accession>
<dbReference type="Gene3D" id="1.20.140.10">
    <property type="entry name" value="Butyryl-CoA Dehydrogenase, subunit A, domain 3"/>
    <property type="match status" value="1"/>
</dbReference>
<dbReference type="InterPro" id="IPR006089">
    <property type="entry name" value="Acyl-CoA_DH_CS"/>
</dbReference>
<evidence type="ECO:0000256" key="5">
    <source>
        <dbReference type="ARBA" id="ARBA00023002"/>
    </source>
</evidence>
<dbReference type="InterPro" id="IPR009100">
    <property type="entry name" value="AcylCoA_DH/oxidase_NM_dom_sf"/>
</dbReference>
<dbReference type="InterPro" id="IPR006091">
    <property type="entry name" value="Acyl-CoA_Oxase/DH_mid-dom"/>
</dbReference>
<feature type="domain" description="Acyl-CoA dehydrogenase/oxidase N-terminal" evidence="8">
    <location>
        <begin position="153"/>
        <end position="265"/>
    </location>
</feature>
<evidence type="ECO:0000259" key="8">
    <source>
        <dbReference type="Pfam" id="PF02771"/>
    </source>
</evidence>
<feature type="domain" description="Acyl-CoA oxidase/dehydrogenase middle" evidence="7">
    <location>
        <begin position="269"/>
        <end position="377"/>
    </location>
</feature>
<organism evidence="9 10">
    <name type="scientific">Alicycliphilus denitrificans</name>
    <dbReference type="NCBI Taxonomy" id="179636"/>
    <lineage>
        <taxon>Bacteria</taxon>
        <taxon>Pseudomonadati</taxon>
        <taxon>Pseudomonadota</taxon>
        <taxon>Betaproteobacteria</taxon>
        <taxon>Burkholderiales</taxon>
        <taxon>Comamonadaceae</taxon>
        <taxon>Alicycliphilus</taxon>
    </lineage>
</organism>
<evidence type="ECO:0000259" key="6">
    <source>
        <dbReference type="Pfam" id="PF00441"/>
    </source>
</evidence>
<evidence type="ECO:0000256" key="4">
    <source>
        <dbReference type="ARBA" id="ARBA00022827"/>
    </source>
</evidence>
<evidence type="ECO:0000256" key="2">
    <source>
        <dbReference type="ARBA" id="ARBA00009347"/>
    </source>
</evidence>
<dbReference type="InterPro" id="IPR036250">
    <property type="entry name" value="AcylCo_DH-like_C"/>
</dbReference>
<keyword evidence="5" id="KW-0560">Oxidoreductase</keyword>
<evidence type="ECO:0000313" key="10">
    <source>
        <dbReference type="Proteomes" id="UP000500755"/>
    </source>
</evidence>
<dbReference type="InterPro" id="IPR009075">
    <property type="entry name" value="AcylCo_DH/oxidase_C"/>
</dbReference>
<dbReference type="Gene3D" id="1.10.540.10">
    <property type="entry name" value="Acyl-CoA dehydrogenase/oxidase, N-terminal domain"/>
    <property type="match status" value="1"/>
</dbReference>
<feature type="domain" description="Acyl-CoA dehydrogenase/oxidase C-terminal" evidence="6">
    <location>
        <begin position="393"/>
        <end position="541"/>
    </location>
</feature>
<dbReference type="Proteomes" id="UP000500755">
    <property type="component" value="Chromosome"/>
</dbReference>